<dbReference type="SUPFAM" id="SSF110857">
    <property type="entry name" value="Gamma-glutamyl cyclotransferase-like"/>
    <property type="match status" value="1"/>
</dbReference>
<dbReference type="InterPro" id="IPR013024">
    <property type="entry name" value="GGCT-like"/>
</dbReference>
<organism evidence="2 3">
    <name type="scientific">Achromobacter pestifer</name>
    <dbReference type="NCBI Taxonomy" id="1353889"/>
    <lineage>
        <taxon>Bacteria</taxon>
        <taxon>Pseudomonadati</taxon>
        <taxon>Pseudomonadota</taxon>
        <taxon>Betaproteobacteria</taxon>
        <taxon>Burkholderiales</taxon>
        <taxon>Alcaligenaceae</taxon>
        <taxon>Achromobacter</taxon>
    </lineage>
</organism>
<protein>
    <recommendedName>
        <fullName evidence="1">Gamma-glutamylcyclotransferase AIG2-like domain-containing protein</fullName>
    </recommendedName>
</protein>
<proteinExistence type="predicted"/>
<evidence type="ECO:0000313" key="3">
    <source>
        <dbReference type="Proteomes" id="UP000494108"/>
    </source>
</evidence>
<dbReference type="InterPro" id="IPR009288">
    <property type="entry name" value="AIG2-like_dom"/>
</dbReference>
<dbReference type="AlphaFoldDB" id="A0A6S6ZG31"/>
<gene>
    <name evidence="2" type="ORF">LMG3431_04236</name>
</gene>
<dbReference type="CDD" id="cd06661">
    <property type="entry name" value="GGCT_like"/>
    <property type="match status" value="1"/>
</dbReference>
<dbReference type="Pfam" id="PF06094">
    <property type="entry name" value="GGACT"/>
    <property type="match status" value="1"/>
</dbReference>
<evidence type="ECO:0000259" key="1">
    <source>
        <dbReference type="Pfam" id="PF06094"/>
    </source>
</evidence>
<sequence>MVPESHEASILLFSYGTLQDKAVQLANFGRELTGRPDAMTGYVQHWVDITDPEVLKTSGKAKHPIVFASYDPKDEVPGMVFEISQKELQAADSYEVSDYKRVSVLLKSGVHAWVYIKA</sequence>
<feature type="domain" description="Gamma-glutamylcyclotransferase AIG2-like" evidence="1">
    <location>
        <begin position="12"/>
        <end position="117"/>
    </location>
</feature>
<evidence type="ECO:0000313" key="2">
    <source>
        <dbReference type="EMBL" id="CAB3678504.1"/>
    </source>
</evidence>
<dbReference type="InterPro" id="IPR036568">
    <property type="entry name" value="GGCT-like_sf"/>
</dbReference>
<reference evidence="2 3" key="1">
    <citation type="submission" date="2020-04" db="EMBL/GenBank/DDBJ databases">
        <authorList>
            <person name="De Canck E."/>
        </authorList>
    </citation>
    <scope>NUCLEOTIDE SEQUENCE [LARGE SCALE GENOMIC DNA]</scope>
    <source>
        <strain evidence="2 3">LMG 3431</strain>
    </source>
</reference>
<name>A0A6S6ZG31_9BURK</name>
<dbReference type="EMBL" id="CADIJX010000005">
    <property type="protein sequence ID" value="CAB3678504.1"/>
    <property type="molecule type" value="Genomic_DNA"/>
</dbReference>
<keyword evidence="3" id="KW-1185">Reference proteome</keyword>
<dbReference type="Gene3D" id="3.10.490.10">
    <property type="entry name" value="Gamma-glutamyl cyclotransferase-like"/>
    <property type="match status" value="1"/>
</dbReference>
<dbReference type="Proteomes" id="UP000494108">
    <property type="component" value="Unassembled WGS sequence"/>
</dbReference>
<accession>A0A6S6ZG31</accession>
<dbReference type="RefSeq" id="WP_175176546.1">
    <property type="nucleotide sequence ID" value="NZ_CADIJX010000005.1"/>
</dbReference>